<dbReference type="AlphaFoldDB" id="A0A975GRA2"/>
<gene>
    <name evidence="1" type="ORF">dnm_058900</name>
</gene>
<accession>A0A975GRA2</accession>
<keyword evidence="2" id="KW-1185">Reference proteome</keyword>
<dbReference type="EMBL" id="CP061800">
    <property type="protein sequence ID" value="QTA89833.1"/>
    <property type="molecule type" value="Genomic_DNA"/>
</dbReference>
<proteinExistence type="predicted"/>
<reference evidence="1" key="1">
    <citation type="journal article" date="2021" name="Microb. Physiol.">
        <title>Proteogenomic Insights into the Physiology of Marine, Sulfate-Reducing, Filamentous Desulfonema limicola and Desulfonema magnum.</title>
        <authorList>
            <person name="Schnaars V."/>
            <person name="Wohlbrand L."/>
            <person name="Scheve S."/>
            <person name="Hinrichs C."/>
            <person name="Reinhardt R."/>
            <person name="Rabus R."/>
        </authorList>
    </citation>
    <scope>NUCLEOTIDE SEQUENCE</scope>
    <source>
        <strain evidence="1">4be13</strain>
    </source>
</reference>
<protein>
    <submittedName>
        <fullName evidence="1">Uncharacterized protein</fullName>
    </submittedName>
</protein>
<dbReference type="KEGG" id="dmm:dnm_058900"/>
<name>A0A975GRA2_9BACT</name>
<organism evidence="1 2">
    <name type="scientific">Desulfonema magnum</name>
    <dbReference type="NCBI Taxonomy" id="45655"/>
    <lineage>
        <taxon>Bacteria</taxon>
        <taxon>Pseudomonadati</taxon>
        <taxon>Thermodesulfobacteriota</taxon>
        <taxon>Desulfobacteria</taxon>
        <taxon>Desulfobacterales</taxon>
        <taxon>Desulfococcaceae</taxon>
        <taxon>Desulfonema</taxon>
    </lineage>
</organism>
<evidence type="ECO:0000313" key="1">
    <source>
        <dbReference type="EMBL" id="QTA89833.1"/>
    </source>
</evidence>
<evidence type="ECO:0000313" key="2">
    <source>
        <dbReference type="Proteomes" id="UP000663722"/>
    </source>
</evidence>
<dbReference type="Proteomes" id="UP000663722">
    <property type="component" value="Chromosome"/>
</dbReference>
<sequence length="43" mass="4696">MSFLRKQESILADGTLPGAMNSCFCRNDGLRGRVGAKNLIIEL</sequence>